<dbReference type="SUPFAM" id="SSF52540">
    <property type="entry name" value="P-loop containing nucleoside triphosphate hydrolases"/>
    <property type="match status" value="1"/>
</dbReference>
<dbReference type="PROSITE" id="PS51192">
    <property type="entry name" value="HELICASE_ATP_BIND_1"/>
    <property type="match status" value="1"/>
</dbReference>
<comment type="caution">
    <text evidence="7">The sequence shown here is derived from an EMBL/GenBank/DDBJ whole genome shotgun (WGS) entry which is preliminary data.</text>
</comment>
<name>A0A6V7WB01_MELEN</name>
<proteinExistence type="inferred from homology"/>
<comment type="catalytic activity">
    <reaction evidence="4">
        <text>ATP + H2O = ADP + phosphate + H(+)</text>
        <dbReference type="Rhea" id="RHEA:13065"/>
        <dbReference type="ChEBI" id="CHEBI:15377"/>
        <dbReference type="ChEBI" id="CHEBI:15378"/>
        <dbReference type="ChEBI" id="CHEBI:30616"/>
        <dbReference type="ChEBI" id="CHEBI:43474"/>
        <dbReference type="ChEBI" id="CHEBI:456216"/>
        <dbReference type="EC" id="3.6.4.13"/>
    </reaction>
</comment>
<feature type="region of interest" description="Disordered" evidence="5">
    <location>
        <begin position="57"/>
        <end position="76"/>
    </location>
</feature>
<protein>
    <recommendedName>
        <fullName evidence="4">ATP-dependent RNA helicase</fullName>
        <ecNumber evidence="4">3.6.4.13</ecNumber>
    </recommendedName>
</protein>
<dbReference type="OrthoDB" id="10259640at2759"/>
<gene>
    <name evidence="7" type="ORF">MENT_LOCUS36633</name>
</gene>
<evidence type="ECO:0000256" key="3">
    <source>
        <dbReference type="ARBA" id="ARBA00022840"/>
    </source>
</evidence>
<feature type="compositionally biased region" description="Basic and acidic residues" evidence="5">
    <location>
        <begin position="57"/>
        <end position="70"/>
    </location>
</feature>
<dbReference type="Pfam" id="PF00270">
    <property type="entry name" value="DEAD"/>
    <property type="match status" value="1"/>
</dbReference>
<evidence type="ECO:0000313" key="8">
    <source>
        <dbReference type="Proteomes" id="UP000580250"/>
    </source>
</evidence>
<evidence type="ECO:0000256" key="4">
    <source>
        <dbReference type="RuleBase" id="RU365068"/>
    </source>
</evidence>
<accession>A0A6V7WB01</accession>
<keyword evidence="2 4" id="KW-0378">Hydrolase</keyword>
<dbReference type="GO" id="GO:0003723">
    <property type="term" value="F:RNA binding"/>
    <property type="evidence" value="ECO:0007669"/>
    <property type="project" value="UniProtKB-UniRule"/>
</dbReference>
<dbReference type="EMBL" id="CAJEWN010000496">
    <property type="protein sequence ID" value="CAD2184287.1"/>
    <property type="molecule type" value="Genomic_DNA"/>
</dbReference>
<evidence type="ECO:0000313" key="7">
    <source>
        <dbReference type="EMBL" id="CAD2184287.1"/>
    </source>
</evidence>
<dbReference type="Proteomes" id="UP000580250">
    <property type="component" value="Unassembled WGS sequence"/>
</dbReference>
<dbReference type="SMART" id="SM00487">
    <property type="entry name" value="DEXDc"/>
    <property type="match status" value="1"/>
</dbReference>
<feature type="domain" description="Helicase ATP-binding" evidence="6">
    <location>
        <begin position="127"/>
        <end position="262"/>
    </location>
</feature>
<dbReference type="GO" id="GO:0003724">
    <property type="term" value="F:RNA helicase activity"/>
    <property type="evidence" value="ECO:0007669"/>
    <property type="project" value="UniProtKB-EC"/>
</dbReference>
<comment type="similarity">
    <text evidence="4">Belongs to the DEAD box helicase family.</text>
</comment>
<keyword evidence="4" id="KW-0347">Helicase</keyword>
<dbReference type="EC" id="3.6.4.13" evidence="4"/>
<keyword evidence="3 4" id="KW-0067">ATP-binding</keyword>
<feature type="region of interest" description="Disordered" evidence="5">
    <location>
        <begin position="22"/>
        <end position="47"/>
    </location>
</feature>
<comment type="domain">
    <text evidence="4">The Q motif is unique to and characteristic of the DEAD box family of RNA helicases and controls ATP binding and hydrolysis.</text>
</comment>
<sequence length="262" mass="29412">MPSTLNVAKKVFKRKLEQFKRGDRNKKQKKLEEEQLFNGEDSTILEQDEEIEQECKNVEEQAEENEKNADSEDLQQKSTTFVEPAISSSILTDVTFRSFEGRVAAATLNAIDEMGFTRMTEIQARSIPPLLEGVDVLGAAKTGSGKTLAFLIPAIELLIRADWKQQYGTGIIIISPTRELSMQTYGVLYELLEKQPCLSHALVMGGANRQTEELRLSKGVSILVATPGRLLDHLQAFLNFFSETNLFRILKVLLLKIFVCSL</sequence>
<dbReference type="AlphaFoldDB" id="A0A6V7WB01"/>
<evidence type="ECO:0000256" key="1">
    <source>
        <dbReference type="ARBA" id="ARBA00022741"/>
    </source>
</evidence>
<dbReference type="GO" id="GO:0005524">
    <property type="term" value="F:ATP binding"/>
    <property type="evidence" value="ECO:0007669"/>
    <property type="project" value="UniProtKB-UniRule"/>
</dbReference>
<dbReference type="InterPro" id="IPR011545">
    <property type="entry name" value="DEAD/DEAH_box_helicase_dom"/>
</dbReference>
<evidence type="ECO:0000259" key="6">
    <source>
        <dbReference type="PROSITE" id="PS51192"/>
    </source>
</evidence>
<evidence type="ECO:0000256" key="5">
    <source>
        <dbReference type="SAM" id="MobiDB-lite"/>
    </source>
</evidence>
<dbReference type="PANTHER" id="PTHR24031">
    <property type="entry name" value="RNA HELICASE"/>
    <property type="match status" value="1"/>
</dbReference>
<keyword evidence="4" id="KW-0694">RNA-binding</keyword>
<dbReference type="GO" id="GO:0016787">
    <property type="term" value="F:hydrolase activity"/>
    <property type="evidence" value="ECO:0007669"/>
    <property type="project" value="UniProtKB-KW"/>
</dbReference>
<dbReference type="Gene3D" id="3.40.50.300">
    <property type="entry name" value="P-loop containing nucleotide triphosphate hydrolases"/>
    <property type="match status" value="1"/>
</dbReference>
<organism evidence="7 8">
    <name type="scientific">Meloidogyne enterolobii</name>
    <name type="common">Root-knot nematode worm</name>
    <name type="synonym">Meloidogyne mayaguensis</name>
    <dbReference type="NCBI Taxonomy" id="390850"/>
    <lineage>
        <taxon>Eukaryota</taxon>
        <taxon>Metazoa</taxon>
        <taxon>Ecdysozoa</taxon>
        <taxon>Nematoda</taxon>
        <taxon>Chromadorea</taxon>
        <taxon>Rhabditida</taxon>
        <taxon>Tylenchina</taxon>
        <taxon>Tylenchomorpha</taxon>
        <taxon>Tylenchoidea</taxon>
        <taxon>Meloidogynidae</taxon>
        <taxon>Meloidogyninae</taxon>
        <taxon>Meloidogyne</taxon>
    </lineage>
</organism>
<dbReference type="InterPro" id="IPR027417">
    <property type="entry name" value="P-loop_NTPase"/>
</dbReference>
<evidence type="ECO:0000256" key="2">
    <source>
        <dbReference type="ARBA" id="ARBA00022801"/>
    </source>
</evidence>
<reference evidence="7 8" key="1">
    <citation type="submission" date="2020-08" db="EMBL/GenBank/DDBJ databases">
        <authorList>
            <person name="Koutsovoulos G."/>
            <person name="Danchin GJ E."/>
        </authorList>
    </citation>
    <scope>NUCLEOTIDE SEQUENCE [LARGE SCALE GENOMIC DNA]</scope>
</reference>
<keyword evidence="1 4" id="KW-0547">Nucleotide-binding</keyword>
<dbReference type="InterPro" id="IPR014001">
    <property type="entry name" value="Helicase_ATP-bd"/>
</dbReference>
<comment type="function">
    <text evidence="4">RNA helicase.</text>
</comment>